<dbReference type="InterPro" id="IPR029033">
    <property type="entry name" value="His_PPase_superfam"/>
</dbReference>
<dbReference type="PANTHER" id="PTHR46517:SF1">
    <property type="entry name" value="FRUCTOSE-2,6-BISPHOSPHATASE TIGAR"/>
    <property type="match status" value="1"/>
</dbReference>
<dbReference type="EMBL" id="VAWA01000008">
    <property type="protein sequence ID" value="TLP75557.1"/>
    <property type="molecule type" value="Genomic_DNA"/>
</dbReference>
<keyword evidence="5" id="KW-1185">Reference proteome</keyword>
<dbReference type="InterPro" id="IPR013078">
    <property type="entry name" value="His_Pase_superF_clade-1"/>
</dbReference>
<dbReference type="SUPFAM" id="SSF53254">
    <property type="entry name" value="Phosphoglycerate mutase-like"/>
    <property type="match status" value="1"/>
</dbReference>
<evidence type="ECO:0000313" key="4">
    <source>
        <dbReference type="EMBL" id="TLP75557.1"/>
    </source>
</evidence>
<gene>
    <name evidence="4" type="ORF">FEF27_07850</name>
</gene>
<dbReference type="SMART" id="SM00855">
    <property type="entry name" value="PGAM"/>
    <property type="match status" value="1"/>
</dbReference>
<dbReference type="AlphaFoldDB" id="A0A5R9ACH8"/>
<proteinExistence type="predicted"/>
<dbReference type="CDD" id="cd07067">
    <property type="entry name" value="HP_PGM_like"/>
    <property type="match status" value="1"/>
</dbReference>
<feature type="active site" description="Proton donor/acceptor" evidence="2">
    <location>
        <position position="137"/>
    </location>
</feature>
<name>A0A5R9ACH8_9MICC</name>
<dbReference type="Pfam" id="PF00300">
    <property type="entry name" value="His_Phos_1"/>
    <property type="match status" value="1"/>
</dbReference>
<dbReference type="GO" id="GO:0043456">
    <property type="term" value="P:regulation of pentose-phosphate shunt"/>
    <property type="evidence" value="ECO:0007669"/>
    <property type="project" value="TreeGrafter"/>
</dbReference>
<organism evidence="4 5">
    <name type="scientific">Nesterenkonia sphaerica</name>
    <dbReference type="NCBI Taxonomy" id="1804988"/>
    <lineage>
        <taxon>Bacteria</taxon>
        <taxon>Bacillati</taxon>
        <taxon>Actinomycetota</taxon>
        <taxon>Actinomycetes</taxon>
        <taxon>Micrococcales</taxon>
        <taxon>Micrococcaceae</taxon>
        <taxon>Nesterenkonia</taxon>
    </lineage>
</organism>
<sequence length="305" mass="32835">MASCLSPDGGWGHSSRTSYPLTTPSQHVLRLFGCDSRTSCRKASLEGIHRRHDRGVHVIRVICVRHGETEWNRDHRLQGQSEVALADSGLRQARAAGLYIRGQQPGAGYVSPLRRTHATFAEFGLGFDPVEDPRLTEQNLGTWEGTKTAAAKTDYAAEYTAWKSGTGTPPGGEDPRSVVERMTAAFCDIVRGAADLTPTPSVDTDYALRTVVLVSHGTATKALLEGLGLIDRSQVISLTAAAISVIDVPLHGGPLSSSLPQGGTQISAEPQEEARLIKQLSDAQIRAYAKLRMYNLSPEVLAAVR</sequence>
<evidence type="ECO:0000256" key="2">
    <source>
        <dbReference type="PIRSR" id="PIRSR613078-1"/>
    </source>
</evidence>
<dbReference type="OrthoDB" id="4697614at2"/>
<keyword evidence="1" id="KW-0378">Hydrolase</keyword>
<protein>
    <submittedName>
        <fullName evidence="4">Histidine phosphatase family protein</fullName>
    </submittedName>
</protein>
<dbReference type="GO" id="GO:0045820">
    <property type="term" value="P:negative regulation of glycolytic process"/>
    <property type="evidence" value="ECO:0007669"/>
    <property type="project" value="TreeGrafter"/>
</dbReference>
<dbReference type="GO" id="GO:0005829">
    <property type="term" value="C:cytosol"/>
    <property type="evidence" value="ECO:0007669"/>
    <property type="project" value="TreeGrafter"/>
</dbReference>
<dbReference type="GO" id="GO:0004331">
    <property type="term" value="F:fructose-2,6-bisphosphate 2-phosphatase activity"/>
    <property type="evidence" value="ECO:0007669"/>
    <property type="project" value="TreeGrafter"/>
</dbReference>
<accession>A0A5R9ACH8</accession>
<dbReference type="Proteomes" id="UP000306544">
    <property type="component" value="Unassembled WGS sequence"/>
</dbReference>
<dbReference type="Gene3D" id="3.40.50.1240">
    <property type="entry name" value="Phosphoglycerate mutase-like"/>
    <property type="match status" value="1"/>
</dbReference>
<evidence type="ECO:0000256" key="3">
    <source>
        <dbReference type="PIRSR" id="PIRSR613078-2"/>
    </source>
</evidence>
<evidence type="ECO:0000256" key="1">
    <source>
        <dbReference type="ARBA" id="ARBA00022801"/>
    </source>
</evidence>
<evidence type="ECO:0000313" key="5">
    <source>
        <dbReference type="Proteomes" id="UP000306544"/>
    </source>
</evidence>
<feature type="binding site" evidence="3">
    <location>
        <begin position="65"/>
        <end position="72"/>
    </location>
    <ligand>
        <name>substrate</name>
    </ligand>
</feature>
<comment type="caution">
    <text evidence="4">The sequence shown here is derived from an EMBL/GenBank/DDBJ whole genome shotgun (WGS) entry which is preliminary data.</text>
</comment>
<feature type="binding site" evidence="3">
    <location>
        <position position="115"/>
    </location>
    <ligand>
        <name>substrate</name>
    </ligand>
</feature>
<feature type="active site" description="Tele-phosphohistidine intermediate" evidence="2">
    <location>
        <position position="66"/>
    </location>
</feature>
<dbReference type="PANTHER" id="PTHR46517">
    <property type="entry name" value="FRUCTOSE-2,6-BISPHOSPHATASE TIGAR"/>
    <property type="match status" value="1"/>
</dbReference>
<reference evidence="4 5" key="1">
    <citation type="submission" date="2019-05" db="EMBL/GenBank/DDBJ databases">
        <title>Nesterenkonia sp. GY239, isolated from the Southern Atlantic Ocean.</title>
        <authorList>
            <person name="Zhang G."/>
        </authorList>
    </citation>
    <scope>NUCLEOTIDE SEQUENCE [LARGE SCALE GENOMIC DNA]</scope>
    <source>
        <strain evidence="4 5">GY239</strain>
    </source>
</reference>
<dbReference type="InterPro" id="IPR051695">
    <property type="entry name" value="Phosphoglycerate_Mutase"/>
</dbReference>